<dbReference type="InterPro" id="IPR000531">
    <property type="entry name" value="Beta-barrel_TonB"/>
</dbReference>
<evidence type="ECO:0000256" key="1">
    <source>
        <dbReference type="ARBA" id="ARBA00004571"/>
    </source>
</evidence>
<keyword evidence="15" id="KW-1185">Reference proteome</keyword>
<dbReference type="InterPro" id="IPR039426">
    <property type="entry name" value="TonB-dep_rcpt-like"/>
</dbReference>
<dbReference type="Gene3D" id="2.40.170.20">
    <property type="entry name" value="TonB-dependent receptor, beta-barrel domain"/>
    <property type="match status" value="1"/>
</dbReference>
<feature type="domain" description="TonB-dependent receptor plug" evidence="13">
    <location>
        <begin position="47"/>
        <end position="154"/>
    </location>
</feature>
<dbReference type="Pfam" id="PF07715">
    <property type="entry name" value="Plug"/>
    <property type="match status" value="1"/>
</dbReference>
<comment type="caution">
    <text evidence="14">The sequence shown here is derived from an EMBL/GenBank/DDBJ whole genome shotgun (WGS) entry which is preliminary data.</text>
</comment>
<evidence type="ECO:0000256" key="11">
    <source>
        <dbReference type="SAM" id="SignalP"/>
    </source>
</evidence>
<keyword evidence="2 9" id="KW-0813">Transport</keyword>
<dbReference type="InterPro" id="IPR036942">
    <property type="entry name" value="Beta-barrel_TonB_sf"/>
</dbReference>
<dbReference type="CDD" id="cd01347">
    <property type="entry name" value="ligand_gated_channel"/>
    <property type="match status" value="1"/>
</dbReference>
<dbReference type="Gene3D" id="2.170.130.10">
    <property type="entry name" value="TonB-dependent receptor, plug domain"/>
    <property type="match status" value="1"/>
</dbReference>
<evidence type="ECO:0000259" key="12">
    <source>
        <dbReference type="Pfam" id="PF00593"/>
    </source>
</evidence>
<keyword evidence="5 11" id="KW-0732">Signal</keyword>
<comment type="subcellular location">
    <subcellularLocation>
        <location evidence="1 9">Cell outer membrane</location>
        <topology evidence="1 9">Multi-pass membrane protein</topology>
    </subcellularLocation>
</comment>
<dbReference type="InterPro" id="IPR037066">
    <property type="entry name" value="Plug_dom_sf"/>
</dbReference>
<gene>
    <name evidence="14" type="ORF">QEH59_11245</name>
</gene>
<dbReference type="PROSITE" id="PS52016">
    <property type="entry name" value="TONB_DEPENDENT_REC_3"/>
    <property type="match status" value="1"/>
</dbReference>
<proteinExistence type="inferred from homology"/>
<dbReference type="PANTHER" id="PTHR30069:SF27">
    <property type="entry name" value="BLL4766 PROTEIN"/>
    <property type="match status" value="1"/>
</dbReference>
<evidence type="ECO:0000256" key="10">
    <source>
        <dbReference type="RuleBase" id="RU003357"/>
    </source>
</evidence>
<evidence type="ECO:0000256" key="7">
    <source>
        <dbReference type="ARBA" id="ARBA00023136"/>
    </source>
</evidence>
<keyword evidence="3 9" id="KW-1134">Transmembrane beta strand</keyword>
<comment type="similarity">
    <text evidence="9 10">Belongs to the TonB-dependent receptor family.</text>
</comment>
<keyword evidence="6 10" id="KW-0798">TonB box</keyword>
<dbReference type="SUPFAM" id="SSF56935">
    <property type="entry name" value="Porins"/>
    <property type="match status" value="1"/>
</dbReference>
<evidence type="ECO:0000256" key="6">
    <source>
        <dbReference type="ARBA" id="ARBA00023077"/>
    </source>
</evidence>
<sequence>MSLIKYILAACLGCLYTLAESSLEPSSVYSLPEYTVTAWHFDSGSLSVPADVVTVDREAIENSAARSLPDLLQSEANLVFRSFNGKGNEGEVAMRGFGEGSGMRVLILVDGIKVNRADMGNIEWQQLSLRDIESVEVLRGGQNVLYGNHALSGVIKITTRKGGDDRASLSAFTGSFGYQNLDASQAGSVGDFYYRLNVNDQRDEGYRDQSLSRSRGGKLSFGYFLGENDELSSSFAYNEGYVEFPGPLTLTEFEDDPTQSQGGEQYSESENYRYTFSWLAQRDWGELETHGGYNRRDLVWELDGIYGDNDQQGFSLTPKFKLGNATSFIVLGFDVLYDTIDFLSFTDDSRQYVKADAALSRWTSGAYLFAQHELSSPLQMSGGLRYERATTDYDYRKFDESQLSPYDPILTDPFNPNPNFKYPADLVEEESYRDELTKDGWAAELSLNYRVSETLSLWLGYDRVYRYPVLDEVAAYQGFPLSKPLNDDLEPEVGDNFESGLKYFTDRWEASVTLFHLSIDNEIVYDDVVNLNTNIGATRRVGADWMLRYTGENWGASTQWSWVDARLDYGDVAGNRVPLVAKFNSVSQAWFQPFKPLRVSLVMNYMGDRYVGNDYENSGERLPAYVTYDTQIAYELKQFCKLFLRVNNLLDHQYVSSAYQGGYYPAAGRSFVVGMNVHF</sequence>
<feature type="domain" description="TonB-dependent receptor-like beta-barrel" evidence="12">
    <location>
        <begin position="200"/>
        <end position="649"/>
    </location>
</feature>
<reference evidence="14 15" key="1">
    <citation type="submission" date="2023-04" db="EMBL/GenBank/DDBJ databases">
        <title>A novel bacteria isolated from coastal sediment.</title>
        <authorList>
            <person name="Liu X.-J."/>
            <person name="Du Z.-J."/>
        </authorList>
    </citation>
    <scope>NUCLEOTIDE SEQUENCE [LARGE SCALE GENOMIC DNA]</scope>
    <source>
        <strain evidence="14 15">SDUM461004</strain>
    </source>
</reference>
<dbReference type="PANTHER" id="PTHR30069">
    <property type="entry name" value="TONB-DEPENDENT OUTER MEMBRANE RECEPTOR"/>
    <property type="match status" value="1"/>
</dbReference>
<evidence type="ECO:0000256" key="8">
    <source>
        <dbReference type="ARBA" id="ARBA00023237"/>
    </source>
</evidence>
<dbReference type="Proteomes" id="UP001243717">
    <property type="component" value="Unassembled WGS sequence"/>
</dbReference>
<evidence type="ECO:0000256" key="2">
    <source>
        <dbReference type="ARBA" id="ARBA00022448"/>
    </source>
</evidence>
<evidence type="ECO:0000256" key="9">
    <source>
        <dbReference type="PROSITE-ProRule" id="PRU01360"/>
    </source>
</evidence>
<dbReference type="InterPro" id="IPR010917">
    <property type="entry name" value="TonB_rcpt_CS"/>
</dbReference>
<evidence type="ECO:0000259" key="13">
    <source>
        <dbReference type="Pfam" id="PF07715"/>
    </source>
</evidence>
<evidence type="ECO:0000256" key="5">
    <source>
        <dbReference type="ARBA" id="ARBA00022729"/>
    </source>
</evidence>
<feature type="chain" id="PRO_5045960164" evidence="11">
    <location>
        <begin position="20"/>
        <end position="679"/>
    </location>
</feature>
<keyword evidence="14" id="KW-0675">Receptor</keyword>
<keyword evidence="4 9" id="KW-0812">Transmembrane</keyword>
<evidence type="ECO:0000313" key="15">
    <source>
        <dbReference type="Proteomes" id="UP001243717"/>
    </source>
</evidence>
<dbReference type="Pfam" id="PF00593">
    <property type="entry name" value="TonB_dep_Rec_b-barrel"/>
    <property type="match status" value="1"/>
</dbReference>
<dbReference type="RefSeq" id="WP_308985465.1">
    <property type="nucleotide sequence ID" value="NZ_JARXIC010000017.1"/>
</dbReference>
<protein>
    <submittedName>
        <fullName evidence="14">TonB-dependent receptor</fullName>
    </submittedName>
</protein>
<evidence type="ECO:0000313" key="14">
    <source>
        <dbReference type="EMBL" id="MDQ8195004.1"/>
    </source>
</evidence>
<feature type="signal peptide" evidence="11">
    <location>
        <begin position="1"/>
        <end position="19"/>
    </location>
</feature>
<dbReference type="InterPro" id="IPR012910">
    <property type="entry name" value="Plug_dom"/>
</dbReference>
<keyword evidence="8 9" id="KW-0998">Cell outer membrane</keyword>
<accession>A0ABU1AK31</accession>
<dbReference type="PROSITE" id="PS01156">
    <property type="entry name" value="TONB_DEPENDENT_REC_2"/>
    <property type="match status" value="1"/>
</dbReference>
<evidence type="ECO:0000256" key="3">
    <source>
        <dbReference type="ARBA" id="ARBA00022452"/>
    </source>
</evidence>
<name>A0ABU1AK31_9BACT</name>
<organism evidence="14 15">
    <name type="scientific">Thalassobacterium sedimentorum</name>
    <dbReference type="NCBI Taxonomy" id="3041258"/>
    <lineage>
        <taxon>Bacteria</taxon>
        <taxon>Pseudomonadati</taxon>
        <taxon>Verrucomicrobiota</taxon>
        <taxon>Opitutia</taxon>
        <taxon>Puniceicoccales</taxon>
        <taxon>Coraliomargaritaceae</taxon>
        <taxon>Thalassobacterium</taxon>
    </lineage>
</organism>
<keyword evidence="7 9" id="KW-0472">Membrane</keyword>
<evidence type="ECO:0000256" key="4">
    <source>
        <dbReference type="ARBA" id="ARBA00022692"/>
    </source>
</evidence>
<dbReference type="EMBL" id="JARXIC010000017">
    <property type="protein sequence ID" value="MDQ8195004.1"/>
    <property type="molecule type" value="Genomic_DNA"/>
</dbReference>